<reference evidence="1" key="1">
    <citation type="submission" date="2023-04" db="EMBL/GenBank/DDBJ databases">
        <title>Complete genome sequence of Halomonas alkaliantarctica MSP3 isolated from marine sediment, Jeju Island.</title>
        <authorList>
            <person name="Park S.-J."/>
        </authorList>
    </citation>
    <scope>NUCLEOTIDE SEQUENCE</scope>
    <source>
        <strain evidence="1">MSP3</strain>
    </source>
</reference>
<dbReference type="EMBL" id="CP122961">
    <property type="protein sequence ID" value="WGI26592.1"/>
    <property type="molecule type" value="Genomic_DNA"/>
</dbReference>
<gene>
    <name evidence="1" type="ORF">QEN58_05910</name>
</gene>
<evidence type="ECO:0000313" key="2">
    <source>
        <dbReference type="Proteomes" id="UP001179830"/>
    </source>
</evidence>
<sequence>MLLKPENRGIDVRICGIIIRLVINDVFIRVPMVGQLAWNPIDFSMDKWSVVKHDAVP</sequence>
<name>A0ABY8LQ95_9GAMM</name>
<proteinExistence type="predicted"/>
<keyword evidence="2" id="KW-1185">Reference proteome</keyword>
<evidence type="ECO:0000313" key="1">
    <source>
        <dbReference type="EMBL" id="WGI26592.1"/>
    </source>
</evidence>
<accession>A0ABY8LQ95</accession>
<protein>
    <submittedName>
        <fullName evidence="1">Uncharacterized protein</fullName>
    </submittedName>
</protein>
<dbReference type="RefSeq" id="WP_280106205.1">
    <property type="nucleotide sequence ID" value="NZ_CP122961.1"/>
</dbReference>
<organism evidence="1 2">
    <name type="scientific">Halomonas alkaliantarctica</name>
    <dbReference type="NCBI Taxonomy" id="232346"/>
    <lineage>
        <taxon>Bacteria</taxon>
        <taxon>Pseudomonadati</taxon>
        <taxon>Pseudomonadota</taxon>
        <taxon>Gammaproteobacteria</taxon>
        <taxon>Oceanospirillales</taxon>
        <taxon>Halomonadaceae</taxon>
        <taxon>Halomonas</taxon>
    </lineage>
</organism>
<dbReference type="Proteomes" id="UP001179830">
    <property type="component" value="Chromosome"/>
</dbReference>